<organism evidence="1 2">
    <name type="scientific">Pholiota conissans</name>
    <dbReference type="NCBI Taxonomy" id="109636"/>
    <lineage>
        <taxon>Eukaryota</taxon>
        <taxon>Fungi</taxon>
        <taxon>Dikarya</taxon>
        <taxon>Basidiomycota</taxon>
        <taxon>Agaricomycotina</taxon>
        <taxon>Agaricomycetes</taxon>
        <taxon>Agaricomycetidae</taxon>
        <taxon>Agaricales</taxon>
        <taxon>Agaricineae</taxon>
        <taxon>Strophariaceae</taxon>
        <taxon>Pholiota</taxon>
    </lineage>
</organism>
<comment type="caution">
    <text evidence="1">The sequence shown here is derived from an EMBL/GenBank/DDBJ whole genome shotgun (WGS) entry which is preliminary data.</text>
</comment>
<reference evidence="1" key="1">
    <citation type="submission" date="2020-11" db="EMBL/GenBank/DDBJ databases">
        <authorList>
            <consortium name="DOE Joint Genome Institute"/>
            <person name="Ahrendt S."/>
            <person name="Riley R."/>
            <person name="Andreopoulos W."/>
            <person name="Labutti K."/>
            <person name="Pangilinan J."/>
            <person name="Ruiz-Duenas F.J."/>
            <person name="Barrasa J.M."/>
            <person name="Sanchez-Garcia M."/>
            <person name="Camarero S."/>
            <person name="Miyauchi S."/>
            <person name="Serrano A."/>
            <person name="Linde D."/>
            <person name="Babiker R."/>
            <person name="Drula E."/>
            <person name="Ayuso-Fernandez I."/>
            <person name="Pacheco R."/>
            <person name="Padilla G."/>
            <person name="Ferreira P."/>
            <person name="Barriuso J."/>
            <person name="Kellner H."/>
            <person name="Castanera R."/>
            <person name="Alfaro M."/>
            <person name="Ramirez L."/>
            <person name="Pisabarro A.G."/>
            <person name="Kuo A."/>
            <person name="Tritt A."/>
            <person name="Lipzen A."/>
            <person name="He G."/>
            <person name="Yan M."/>
            <person name="Ng V."/>
            <person name="Cullen D."/>
            <person name="Martin F."/>
            <person name="Rosso M.-N."/>
            <person name="Henrissat B."/>
            <person name="Hibbett D."/>
            <person name="Martinez A.T."/>
            <person name="Grigoriev I.V."/>
        </authorList>
    </citation>
    <scope>NUCLEOTIDE SEQUENCE</scope>
    <source>
        <strain evidence="1">CIRM-BRFM 674</strain>
    </source>
</reference>
<keyword evidence="2" id="KW-1185">Reference proteome</keyword>
<name>A0A9P5YPM4_9AGAR</name>
<evidence type="ECO:0000313" key="1">
    <source>
        <dbReference type="EMBL" id="KAF9472751.1"/>
    </source>
</evidence>
<dbReference type="Proteomes" id="UP000807469">
    <property type="component" value="Unassembled WGS sequence"/>
</dbReference>
<dbReference type="EMBL" id="MU155502">
    <property type="protein sequence ID" value="KAF9472751.1"/>
    <property type="molecule type" value="Genomic_DNA"/>
</dbReference>
<accession>A0A9P5YPM4</accession>
<sequence length="135" mass="15440">MNISFNFKIPAPPDYTPVEAVDWKAQGKESAEYRQLYFQRQREGFERKMADKQTEILDKVLEKHHFDPSVDLDDPEVGEDILEGVFTAIDNIIIPKRRAAKAQELIPGSRSRKAPNNGLLRMAIYNDQAGMKSSF</sequence>
<proteinExistence type="predicted"/>
<protein>
    <submittedName>
        <fullName evidence="1">Uncharacterized protein</fullName>
    </submittedName>
</protein>
<gene>
    <name evidence="1" type="ORF">BDN70DRAFT_900309</name>
</gene>
<dbReference type="AlphaFoldDB" id="A0A9P5YPM4"/>
<evidence type="ECO:0000313" key="2">
    <source>
        <dbReference type="Proteomes" id="UP000807469"/>
    </source>
</evidence>